<accession>A0A1R4LGH2</accession>
<gene>
    <name evidence="1" type="ORF">VR7878_01364</name>
</gene>
<keyword evidence="2" id="KW-1185">Reference proteome</keyword>
<organism evidence="1 2">
    <name type="scientific">Vibrio ruber (strain DSM 16370 / JCM 11486 / BCRC 17186 / CECT 7878 / LMG 23124 / VR1)</name>
    <dbReference type="NCBI Taxonomy" id="1123498"/>
    <lineage>
        <taxon>Bacteria</taxon>
        <taxon>Pseudomonadati</taxon>
        <taxon>Pseudomonadota</taxon>
        <taxon>Gammaproteobacteria</taxon>
        <taxon>Vibrionales</taxon>
        <taxon>Vibrionaceae</taxon>
        <taxon>Vibrio</taxon>
    </lineage>
</organism>
<protein>
    <submittedName>
        <fullName evidence="1">Uncharacterized protein</fullName>
    </submittedName>
</protein>
<dbReference type="AlphaFoldDB" id="A0A1R4LGH2"/>
<evidence type="ECO:0000313" key="1">
    <source>
        <dbReference type="EMBL" id="SJN55642.1"/>
    </source>
</evidence>
<dbReference type="STRING" id="1123498.VR7878_01364"/>
<sequence>MLVSVSLTFGLGALNQFYEACLKKLNLSFARPRVSKHDAHCVFAPQITTQSTVGMAFVT</sequence>
<dbReference type="EMBL" id="FULE01000017">
    <property type="protein sequence ID" value="SJN55642.1"/>
    <property type="molecule type" value="Genomic_DNA"/>
</dbReference>
<name>A0A1R4LGH2_VIBR1</name>
<proteinExistence type="predicted"/>
<dbReference type="Proteomes" id="UP000188276">
    <property type="component" value="Unassembled WGS sequence"/>
</dbReference>
<reference evidence="2" key="1">
    <citation type="submission" date="2017-02" db="EMBL/GenBank/DDBJ databases">
        <authorList>
            <person name="Rodrigo-Torres L."/>
            <person name="Arahal R.D."/>
            <person name="Lucena T."/>
        </authorList>
    </citation>
    <scope>NUCLEOTIDE SEQUENCE [LARGE SCALE GENOMIC DNA]</scope>
    <source>
        <strain evidence="2">CECT 7878</strain>
    </source>
</reference>
<evidence type="ECO:0000313" key="2">
    <source>
        <dbReference type="Proteomes" id="UP000188276"/>
    </source>
</evidence>